<keyword evidence="4" id="KW-1185">Reference proteome</keyword>
<gene>
    <name evidence="3" type="ORF">MYP_2983</name>
</gene>
<dbReference type="InterPro" id="IPR050640">
    <property type="entry name" value="Bact_2-comp_sensor_kinase"/>
</dbReference>
<feature type="transmembrane region" description="Helical" evidence="1">
    <location>
        <begin position="122"/>
        <end position="148"/>
    </location>
</feature>
<dbReference type="EMBL" id="BBLT01000005">
    <property type="protein sequence ID" value="GAL85754.1"/>
    <property type="molecule type" value="Genomic_DNA"/>
</dbReference>
<evidence type="ECO:0000256" key="1">
    <source>
        <dbReference type="SAM" id="Phobius"/>
    </source>
</evidence>
<comment type="caution">
    <text evidence="3">The sequence shown here is derived from an EMBL/GenBank/DDBJ whole genome shotgun (WGS) entry which is preliminary data.</text>
</comment>
<keyword evidence="1" id="KW-0472">Membrane</keyword>
<feature type="transmembrane region" description="Helical" evidence="1">
    <location>
        <begin position="40"/>
        <end position="61"/>
    </location>
</feature>
<evidence type="ECO:0000313" key="3">
    <source>
        <dbReference type="EMBL" id="GAL85754.1"/>
    </source>
</evidence>
<organism evidence="3 4">
    <name type="scientific">Sporocytophaga myxococcoides</name>
    <dbReference type="NCBI Taxonomy" id="153721"/>
    <lineage>
        <taxon>Bacteria</taxon>
        <taxon>Pseudomonadati</taxon>
        <taxon>Bacteroidota</taxon>
        <taxon>Cytophagia</taxon>
        <taxon>Cytophagales</taxon>
        <taxon>Cytophagaceae</taxon>
        <taxon>Sporocytophaga</taxon>
    </lineage>
</organism>
<keyword evidence="1" id="KW-0812">Transmembrane</keyword>
<keyword evidence="3" id="KW-0808">Transferase</keyword>
<dbReference type="OrthoDB" id="927174at2"/>
<accession>A0A098LH41</accession>
<keyword evidence="3" id="KW-0418">Kinase</keyword>
<dbReference type="PANTHER" id="PTHR34220:SF7">
    <property type="entry name" value="SENSOR HISTIDINE KINASE YPDA"/>
    <property type="match status" value="1"/>
</dbReference>
<reference evidence="3 4" key="1">
    <citation type="submission" date="2014-09" db="EMBL/GenBank/DDBJ databases">
        <title>Sporocytophaga myxococcoides PG-01 genome sequencing.</title>
        <authorList>
            <person name="Liu L."/>
            <person name="Gao P.J."/>
            <person name="Chen G.J."/>
            <person name="Wang L.S."/>
        </authorList>
    </citation>
    <scope>NUCLEOTIDE SEQUENCE [LARGE SCALE GENOMIC DNA]</scope>
    <source>
        <strain evidence="3 4">PG-01</strain>
    </source>
</reference>
<feature type="transmembrane region" description="Helical" evidence="1">
    <location>
        <begin position="17"/>
        <end position="34"/>
    </location>
</feature>
<dbReference type="PANTHER" id="PTHR34220">
    <property type="entry name" value="SENSOR HISTIDINE KINASE YPDA"/>
    <property type="match status" value="1"/>
</dbReference>
<dbReference type="Gene3D" id="3.30.565.10">
    <property type="entry name" value="Histidine kinase-like ATPase, C-terminal domain"/>
    <property type="match status" value="1"/>
</dbReference>
<sequence>MQYTIPLKVLVRESGRLFLFFLVGTVLITSLQELSLKGLLIKFITLSTLFISYFAINIVLFSFFDKRRKYPGERISRKTFAIGYPLTLIVFTLQHTLLLYLHNTGIFVQKSLPGTGVEPLNGWQLAIFISYANFVMYTFIFLIHNFVIDQYEKNRIQMELLQLKASNMETTNQLLQQQIKPHFLFNALNILKSLIRKDPKSAETYLLKLSDFLRVTITKNKSGTATIREELKICNDYMEMQKIRFGDALIYHVNLNEKDEFYNKKLPFFSIQPLLENAIKHNELTPENPLCITIETEGNSIIVQNNLQLKTKVEVSTGNGHSILKERYKLLTGDDVQIDQNDKAYSVSLKILDE</sequence>
<evidence type="ECO:0000313" key="4">
    <source>
        <dbReference type="Proteomes" id="UP000030185"/>
    </source>
</evidence>
<dbReference type="GO" id="GO:0016020">
    <property type="term" value="C:membrane"/>
    <property type="evidence" value="ECO:0007669"/>
    <property type="project" value="InterPro"/>
</dbReference>
<dbReference type="eggNOG" id="COG2972">
    <property type="taxonomic scope" value="Bacteria"/>
</dbReference>
<dbReference type="InterPro" id="IPR010559">
    <property type="entry name" value="Sig_transdc_His_kin_internal"/>
</dbReference>
<keyword evidence="1" id="KW-1133">Transmembrane helix</keyword>
<dbReference type="STRING" id="153721.MYP_2983"/>
<dbReference type="InterPro" id="IPR036890">
    <property type="entry name" value="HATPase_C_sf"/>
</dbReference>
<dbReference type="GO" id="GO:0000155">
    <property type="term" value="F:phosphorelay sensor kinase activity"/>
    <property type="evidence" value="ECO:0007669"/>
    <property type="project" value="InterPro"/>
</dbReference>
<name>A0A098LH41_9BACT</name>
<dbReference type="RefSeq" id="WP_045464576.1">
    <property type="nucleotide sequence ID" value="NZ_BBLT01000005.1"/>
</dbReference>
<evidence type="ECO:0000259" key="2">
    <source>
        <dbReference type="Pfam" id="PF06580"/>
    </source>
</evidence>
<protein>
    <submittedName>
        <fullName evidence="3">Signal transduction histidine kinase, lyts</fullName>
    </submittedName>
</protein>
<feature type="domain" description="Signal transduction histidine kinase internal region" evidence="2">
    <location>
        <begin position="173"/>
        <end position="249"/>
    </location>
</feature>
<feature type="transmembrane region" description="Helical" evidence="1">
    <location>
        <begin position="82"/>
        <end position="102"/>
    </location>
</feature>
<proteinExistence type="predicted"/>
<dbReference type="Proteomes" id="UP000030185">
    <property type="component" value="Unassembled WGS sequence"/>
</dbReference>
<dbReference type="AlphaFoldDB" id="A0A098LH41"/>
<dbReference type="Pfam" id="PF06580">
    <property type="entry name" value="His_kinase"/>
    <property type="match status" value="1"/>
</dbReference>